<keyword evidence="10 16" id="KW-1133">Transmembrane helix</keyword>
<dbReference type="PANTHER" id="PTHR45792:SF8">
    <property type="entry name" value="DIACYLGLYCEROL LIPASE-ALPHA"/>
    <property type="match status" value="1"/>
</dbReference>
<evidence type="ECO:0000256" key="1">
    <source>
        <dbReference type="ARBA" id="ARBA00001913"/>
    </source>
</evidence>
<keyword evidence="4" id="KW-0597">Phosphoprotein</keyword>
<evidence type="ECO:0000256" key="12">
    <source>
        <dbReference type="ARBA" id="ARBA00023136"/>
    </source>
</evidence>
<keyword evidence="8" id="KW-0106">Calcium</keyword>
<dbReference type="InterPro" id="IPR052214">
    <property type="entry name" value="DAG_Lipase-Related"/>
</dbReference>
<feature type="region of interest" description="Disordered" evidence="15">
    <location>
        <begin position="413"/>
        <end position="432"/>
    </location>
</feature>
<sequence length="483" mass="54885">MENFCIEKEIFIKITTVCAWIYILIFGISVAVCYSSLGSAKYWKTKSNIKSSNFFHKAEHIWKLRLKYLCCCANVPEEDSLYIDISRFLASLFNDIDLTSTDVLAGLITLDRKCFNEMQRQNFYRISLHKNESTENYVTVPEWMNPENALYFLKIAKSTYGWFALCNTFHPCSFCTLPLKCCRQDNENILDNCCYYNFAAVQKVTGLSDSDILYASFGNSSEEPAFYVAVDHQKKYIIIAVRGTRSFSDLLTVINAEIQDFPSVDASSSFKCHRGVLHSALFLEKKLNDLNVLKVALTENPSYAIGITGHCLGGSIAAVLGLLLRPRYPNLQCFIYAPLAVLSAEVIPNTLDFVFTTVVGDDIVPCLCANSCKKLLAEILRSLEETKIPKYKILMRGFWKYIVKYSKESEKKSQKTCNTQGERDAEITTTHKGERTASNDVQLYAPGHILYFEKGDKWKAHWLTGLNISNLFISPAMRHHHQP</sequence>
<protein>
    <recommendedName>
        <fullName evidence="14">sn-1-specific diacylglycerol lipase</fullName>
        <ecNumber evidence="14">3.1.1.116</ecNumber>
    </recommendedName>
</protein>
<comment type="cofactor">
    <cofactor evidence="1">
        <name>Ca(2+)</name>
        <dbReference type="ChEBI" id="CHEBI:29108"/>
    </cofactor>
</comment>
<feature type="non-terminal residue" evidence="18">
    <location>
        <position position="483"/>
    </location>
</feature>
<evidence type="ECO:0000256" key="9">
    <source>
        <dbReference type="ARBA" id="ARBA00022963"/>
    </source>
</evidence>
<dbReference type="Proteomes" id="UP000054359">
    <property type="component" value="Unassembled WGS sequence"/>
</dbReference>
<evidence type="ECO:0000256" key="6">
    <source>
        <dbReference type="ARBA" id="ARBA00022723"/>
    </source>
</evidence>
<evidence type="ECO:0000256" key="15">
    <source>
        <dbReference type="SAM" id="MobiDB-lite"/>
    </source>
</evidence>
<comment type="subcellular location">
    <subcellularLocation>
        <location evidence="2">Cell membrane</location>
        <topology evidence="2">Multi-pass membrane protein</topology>
    </subcellularLocation>
</comment>
<evidence type="ECO:0000256" key="8">
    <source>
        <dbReference type="ARBA" id="ARBA00022837"/>
    </source>
</evidence>
<gene>
    <name evidence="18" type="ORF">X975_13728</name>
</gene>
<proteinExistence type="predicted"/>
<evidence type="ECO:0000256" key="10">
    <source>
        <dbReference type="ARBA" id="ARBA00022989"/>
    </source>
</evidence>
<dbReference type="GO" id="GO:0019369">
    <property type="term" value="P:arachidonate metabolic process"/>
    <property type="evidence" value="ECO:0007669"/>
    <property type="project" value="TreeGrafter"/>
</dbReference>
<dbReference type="InterPro" id="IPR029058">
    <property type="entry name" value="AB_hydrolase_fold"/>
</dbReference>
<name>A0A087TR64_STEMI</name>
<feature type="compositionally biased region" description="Basic and acidic residues" evidence="15">
    <location>
        <begin position="421"/>
        <end position="432"/>
    </location>
</feature>
<evidence type="ECO:0000256" key="11">
    <source>
        <dbReference type="ARBA" id="ARBA00023098"/>
    </source>
</evidence>
<evidence type="ECO:0000313" key="19">
    <source>
        <dbReference type="Proteomes" id="UP000054359"/>
    </source>
</evidence>
<keyword evidence="7" id="KW-0378">Hydrolase</keyword>
<keyword evidence="19" id="KW-1185">Reference proteome</keyword>
<dbReference type="GO" id="GO:0016298">
    <property type="term" value="F:lipase activity"/>
    <property type="evidence" value="ECO:0007669"/>
    <property type="project" value="TreeGrafter"/>
</dbReference>
<organism evidence="18 19">
    <name type="scientific">Stegodyphus mimosarum</name>
    <name type="common">African social velvet spider</name>
    <dbReference type="NCBI Taxonomy" id="407821"/>
    <lineage>
        <taxon>Eukaryota</taxon>
        <taxon>Metazoa</taxon>
        <taxon>Ecdysozoa</taxon>
        <taxon>Arthropoda</taxon>
        <taxon>Chelicerata</taxon>
        <taxon>Arachnida</taxon>
        <taxon>Araneae</taxon>
        <taxon>Araneomorphae</taxon>
        <taxon>Entelegynae</taxon>
        <taxon>Eresoidea</taxon>
        <taxon>Eresidae</taxon>
        <taxon>Stegodyphus</taxon>
    </lineage>
</organism>
<dbReference type="GO" id="GO:0005886">
    <property type="term" value="C:plasma membrane"/>
    <property type="evidence" value="ECO:0007669"/>
    <property type="project" value="UniProtKB-SubCell"/>
</dbReference>
<comment type="catalytic activity">
    <reaction evidence="13">
        <text>a 1,2-diacyl-sn-glycerol + H2O = a 2-acylglycerol + a fatty acid + H(+)</text>
        <dbReference type="Rhea" id="RHEA:33275"/>
        <dbReference type="ChEBI" id="CHEBI:15377"/>
        <dbReference type="ChEBI" id="CHEBI:15378"/>
        <dbReference type="ChEBI" id="CHEBI:17389"/>
        <dbReference type="ChEBI" id="CHEBI:17815"/>
        <dbReference type="ChEBI" id="CHEBI:28868"/>
        <dbReference type="EC" id="3.1.1.116"/>
    </reaction>
    <physiologicalReaction direction="left-to-right" evidence="13">
        <dbReference type="Rhea" id="RHEA:33276"/>
    </physiologicalReaction>
</comment>
<dbReference type="Gene3D" id="3.40.50.1820">
    <property type="entry name" value="alpha/beta hydrolase"/>
    <property type="match status" value="1"/>
</dbReference>
<evidence type="ECO:0000256" key="4">
    <source>
        <dbReference type="ARBA" id="ARBA00022553"/>
    </source>
</evidence>
<evidence type="ECO:0000256" key="16">
    <source>
        <dbReference type="SAM" id="Phobius"/>
    </source>
</evidence>
<dbReference type="GO" id="GO:0046340">
    <property type="term" value="P:diacylglycerol catabolic process"/>
    <property type="evidence" value="ECO:0007669"/>
    <property type="project" value="TreeGrafter"/>
</dbReference>
<feature type="transmembrane region" description="Helical" evidence="16">
    <location>
        <begin position="12"/>
        <end position="37"/>
    </location>
</feature>
<dbReference type="EMBL" id="KK116374">
    <property type="protein sequence ID" value="KFM67603.1"/>
    <property type="molecule type" value="Genomic_DNA"/>
</dbReference>
<evidence type="ECO:0000256" key="2">
    <source>
        <dbReference type="ARBA" id="ARBA00004651"/>
    </source>
</evidence>
<evidence type="ECO:0000256" key="14">
    <source>
        <dbReference type="ARBA" id="ARBA00026104"/>
    </source>
</evidence>
<dbReference type="OMA" id="QENIVCA"/>
<keyword evidence="11" id="KW-0443">Lipid metabolism</keyword>
<dbReference type="EC" id="3.1.1.116" evidence="14"/>
<dbReference type="SUPFAM" id="SSF53474">
    <property type="entry name" value="alpha/beta-Hydrolases"/>
    <property type="match status" value="1"/>
</dbReference>
<evidence type="ECO:0000313" key="18">
    <source>
        <dbReference type="EMBL" id="KFM67603.1"/>
    </source>
</evidence>
<evidence type="ECO:0000256" key="13">
    <source>
        <dbReference type="ARBA" id="ARBA00024531"/>
    </source>
</evidence>
<dbReference type="PANTHER" id="PTHR45792">
    <property type="entry name" value="DIACYLGLYCEROL LIPASE HOMOLOG-RELATED"/>
    <property type="match status" value="1"/>
</dbReference>
<keyword evidence="12 16" id="KW-0472">Membrane</keyword>
<evidence type="ECO:0000256" key="5">
    <source>
        <dbReference type="ARBA" id="ARBA00022692"/>
    </source>
</evidence>
<keyword evidence="9" id="KW-0442">Lipid degradation</keyword>
<evidence type="ECO:0000256" key="7">
    <source>
        <dbReference type="ARBA" id="ARBA00022801"/>
    </source>
</evidence>
<keyword evidence="6" id="KW-0479">Metal-binding</keyword>
<evidence type="ECO:0000256" key="3">
    <source>
        <dbReference type="ARBA" id="ARBA00022475"/>
    </source>
</evidence>
<dbReference type="OrthoDB" id="438440at2759"/>
<evidence type="ECO:0000259" key="17">
    <source>
        <dbReference type="Pfam" id="PF01764"/>
    </source>
</evidence>
<dbReference type="Pfam" id="PF01764">
    <property type="entry name" value="Lipase_3"/>
    <property type="match status" value="1"/>
</dbReference>
<reference evidence="18 19" key="1">
    <citation type="submission" date="2013-11" db="EMBL/GenBank/DDBJ databases">
        <title>Genome sequencing of Stegodyphus mimosarum.</title>
        <authorList>
            <person name="Bechsgaard J."/>
        </authorList>
    </citation>
    <scope>NUCLEOTIDE SEQUENCE [LARGE SCALE GENOMIC DNA]</scope>
</reference>
<accession>A0A087TR64</accession>
<feature type="domain" description="Fungal lipase-type" evidence="17">
    <location>
        <begin position="239"/>
        <end position="368"/>
    </location>
</feature>
<dbReference type="CDD" id="cd00519">
    <property type="entry name" value="Lipase_3"/>
    <property type="match status" value="1"/>
</dbReference>
<dbReference type="GO" id="GO:0046872">
    <property type="term" value="F:metal ion binding"/>
    <property type="evidence" value="ECO:0007669"/>
    <property type="project" value="UniProtKB-KW"/>
</dbReference>
<dbReference type="AlphaFoldDB" id="A0A087TR64"/>
<keyword evidence="5 16" id="KW-0812">Transmembrane</keyword>
<keyword evidence="3" id="KW-1003">Cell membrane</keyword>
<dbReference type="InterPro" id="IPR002921">
    <property type="entry name" value="Fungal_lipase-type"/>
</dbReference>